<feature type="domain" description="Dockerin" evidence="8">
    <location>
        <begin position="392"/>
        <end position="462"/>
    </location>
</feature>
<dbReference type="InterPro" id="IPR050386">
    <property type="entry name" value="Glycosyl_hydrolase_5"/>
</dbReference>
<evidence type="ECO:0000256" key="5">
    <source>
        <dbReference type="ARBA" id="ARBA00023295"/>
    </source>
</evidence>
<organism evidence="9 10">
    <name type="scientific">Acetivibrio saccincola</name>
    <dbReference type="NCBI Taxonomy" id="1677857"/>
    <lineage>
        <taxon>Bacteria</taxon>
        <taxon>Bacillati</taxon>
        <taxon>Bacillota</taxon>
        <taxon>Clostridia</taxon>
        <taxon>Eubacteriales</taxon>
        <taxon>Oscillospiraceae</taxon>
        <taxon>Acetivibrio</taxon>
    </lineage>
</organism>
<evidence type="ECO:0000256" key="4">
    <source>
        <dbReference type="ARBA" id="ARBA00023277"/>
    </source>
</evidence>
<accession>A0A2K9E379</accession>
<evidence type="ECO:0000256" key="1">
    <source>
        <dbReference type="ARBA" id="ARBA00005641"/>
    </source>
</evidence>
<gene>
    <name evidence="9" type="primary">celE5</name>
    <name evidence="9" type="ORF">HVS_09600</name>
</gene>
<name>A0A2K9E379_9FIRM</name>
<evidence type="ECO:0000313" key="9">
    <source>
        <dbReference type="EMBL" id="AUG57819.1"/>
    </source>
</evidence>
<evidence type="ECO:0000256" key="7">
    <source>
        <dbReference type="RuleBase" id="RU361153"/>
    </source>
</evidence>
<keyword evidence="5 7" id="KW-0326">Glycosidase</keyword>
<protein>
    <submittedName>
        <fullName evidence="9">Endoglucanase E</fullName>
        <ecNumber evidence="9">3.2.1.4</ecNumber>
    </submittedName>
</protein>
<dbReference type="InterPro" id="IPR002105">
    <property type="entry name" value="Dockerin_1_rpt"/>
</dbReference>
<dbReference type="Gene3D" id="1.10.1330.10">
    <property type="entry name" value="Dockerin domain"/>
    <property type="match status" value="1"/>
</dbReference>
<evidence type="ECO:0000256" key="3">
    <source>
        <dbReference type="ARBA" id="ARBA00023001"/>
    </source>
</evidence>
<dbReference type="GO" id="GO:0008422">
    <property type="term" value="F:beta-glucosidase activity"/>
    <property type="evidence" value="ECO:0007669"/>
    <property type="project" value="TreeGrafter"/>
</dbReference>
<dbReference type="GO" id="GO:0008810">
    <property type="term" value="F:cellulase activity"/>
    <property type="evidence" value="ECO:0007669"/>
    <property type="project" value="UniProtKB-EC"/>
</dbReference>
<sequence length="464" mass="51888">MTKKTFIKMGTVVATLSFLFVLLCGNINISASTAYTGMRDITSLELVNEMRIGWNLGNTLDAIGGETNWGNPKTTKEMIDKVKEMGFNTVRFPVTWGGHVGPAPDYKIDEGWLNRVEEVVNYALSNDMYAIINLHHENSWLVPTYAQEKRSTEQLVKIWEQVATRFKDYGDYLIFETMNEPRVENSPYEWSGGTPENRHVINNFNLAAVNTIRSTGGNNAKRHIMIPAHAASAIDIALNDLVIPNNDDRIIISVHNYSPYFFAMDVNGTASWGSDYDKASLAAELEALYNRFIKNGRAVVIGEFGSINKNNLSDRIRHAEFFAKEARKRGITVIWWDNGYNEGGKAESYALLDRRNLTWYHPEIAEALVRGAGGVPEPTPTPTPEPTPSPGEDILYGDLNGDGIINSIDYNLLNRYILEVIDDLPVENYSKVADLNGDGVINSNDAVLLGRFILEIVDKFPVDK</sequence>
<dbReference type="GO" id="GO:0005576">
    <property type="term" value="C:extracellular region"/>
    <property type="evidence" value="ECO:0007669"/>
    <property type="project" value="TreeGrafter"/>
</dbReference>
<evidence type="ECO:0000259" key="8">
    <source>
        <dbReference type="PROSITE" id="PS51766"/>
    </source>
</evidence>
<dbReference type="Pfam" id="PF00150">
    <property type="entry name" value="Cellulase"/>
    <property type="match status" value="1"/>
</dbReference>
<evidence type="ECO:0000313" key="10">
    <source>
        <dbReference type="Proteomes" id="UP000233534"/>
    </source>
</evidence>
<dbReference type="InterPro" id="IPR036439">
    <property type="entry name" value="Dockerin_dom_sf"/>
</dbReference>
<dbReference type="PROSITE" id="PS51766">
    <property type="entry name" value="DOCKERIN"/>
    <property type="match status" value="1"/>
</dbReference>
<dbReference type="PROSITE" id="PS00448">
    <property type="entry name" value="CLOS_CELLULOSOME_RPT"/>
    <property type="match status" value="1"/>
</dbReference>
<keyword evidence="4" id="KW-0119">Carbohydrate metabolism</keyword>
<dbReference type="KEGG" id="hsc:HVS_09600"/>
<dbReference type="InterPro" id="IPR017853">
    <property type="entry name" value="GH"/>
</dbReference>
<keyword evidence="6" id="KW-0624">Polysaccharide degradation</keyword>
<evidence type="ECO:0000256" key="2">
    <source>
        <dbReference type="ARBA" id="ARBA00022801"/>
    </source>
</evidence>
<dbReference type="GO" id="GO:0030245">
    <property type="term" value="P:cellulose catabolic process"/>
    <property type="evidence" value="ECO:0007669"/>
    <property type="project" value="UniProtKB-KW"/>
</dbReference>
<reference evidence="9 10" key="1">
    <citation type="submission" date="2017-12" db="EMBL/GenBank/DDBJ databases">
        <title>Complete genome sequence of Herbivorax saccincola GGR1, a novel Cellulosome-producing hydrolytic bacterium in a thermophilic biogas plant, established by Illumina and Nanopore MinION sequencing.</title>
        <authorList>
            <person name="Pechtl A."/>
            <person name="Ruckert C."/>
            <person name="Koeck D.E."/>
            <person name="Maus I."/>
            <person name="Winkler A."/>
            <person name="Kalinowski J."/>
            <person name="Puhler A."/>
            <person name="Schwarz W.W."/>
            <person name="Zverlov V.V."/>
            <person name="Schluter A."/>
            <person name="Liebl W."/>
        </authorList>
    </citation>
    <scope>NUCLEOTIDE SEQUENCE [LARGE SCALE GENOMIC DNA]</scope>
    <source>
        <strain evidence="10">SR1</strain>
    </source>
</reference>
<dbReference type="AlphaFoldDB" id="A0A2K9E379"/>
<dbReference type="GO" id="GO:0009986">
    <property type="term" value="C:cell surface"/>
    <property type="evidence" value="ECO:0007669"/>
    <property type="project" value="TreeGrafter"/>
</dbReference>
<dbReference type="PANTHER" id="PTHR31297:SF41">
    <property type="entry name" value="ENDOGLUCANASE, PUTATIVE (AFU_ORTHOLOGUE AFUA_5G01830)-RELATED"/>
    <property type="match status" value="1"/>
</dbReference>
<evidence type="ECO:0000256" key="6">
    <source>
        <dbReference type="ARBA" id="ARBA00023326"/>
    </source>
</evidence>
<dbReference type="EMBL" id="CP025197">
    <property type="protein sequence ID" value="AUG57819.1"/>
    <property type="molecule type" value="Genomic_DNA"/>
</dbReference>
<dbReference type="Gene3D" id="3.20.20.80">
    <property type="entry name" value="Glycosidases"/>
    <property type="match status" value="1"/>
</dbReference>
<dbReference type="Proteomes" id="UP000233534">
    <property type="component" value="Chromosome"/>
</dbReference>
<keyword evidence="3" id="KW-0136">Cellulose degradation</keyword>
<dbReference type="InterPro" id="IPR016134">
    <property type="entry name" value="Dockerin_dom"/>
</dbReference>
<dbReference type="InterPro" id="IPR018087">
    <property type="entry name" value="Glyco_hydro_5_CS"/>
</dbReference>
<dbReference type="SUPFAM" id="SSF51445">
    <property type="entry name" value="(Trans)glycosidases"/>
    <property type="match status" value="1"/>
</dbReference>
<dbReference type="CDD" id="cd14256">
    <property type="entry name" value="Dockerin_I"/>
    <property type="match status" value="1"/>
</dbReference>
<dbReference type="Pfam" id="PF00404">
    <property type="entry name" value="Dockerin_1"/>
    <property type="match status" value="1"/>
</dbReference>
<proteinExistence type="inferred from homology"/>
<keyword evidence="2 7" id="KW-0378">Hydrolase</keyword>
<dbReference type="InterPro" id="IPR001547">
    <property type="entry name" value="Glyco_hydro_5"/>
</dbReference>
<dbReference type="EC" id="3.2.1.4" evidence="9"/>
<dbReference type="PROSITE" id="PS00659">
    <property type="entry name" value="GLYCOSYL_HYDROL_F5"/>
    <property type="match status" value="1"/>
</dbReference>
<keyword evidence="10" id="KW-1185">Reference proteome</keyword>
<dbReference type="SUPFAM" id="SSF63446">
    <property type="entry name" value="Type I dockerin domain"/>
    <property type="match status" value="1"/>
</dbReference>
<comment type="similarity">
    <text evidence="1 7">Belongs to the glycosyl hydrolase 5 (cellulase A) family.</text>
</comment>
<dbReference type="PANTHER" id="PTHR31297">
    <property type="entry name" value="GLUCAN ENDO-1,6-BETA-GLUCOSIDASE B"/>
    <property type="match status" value="1"/>
</dbReference>